<comment type="pathway">
    <text evidence="2">Lipid metabolism.</text>
</comment>
<keyword evidence="8" id="KW-0594">Phospholipid biosynthesis</keyword>
<dbReference type="InterPro" id="IPR033177">
    <property type="entry name" value="PSD-B"/>
</dbReference>
<dbReference type="Proteomes" id="UP000531840">
    <property type="component" value="Unassembled WGS sequence"/>
</dbReference>
<organism evidence="13 14">
    <name type="scientific">Gemelliphila palaticanis</name>
    <dbReference type="NCBI Taxonomy" id="81950"/>
    <lineage>
        <taxon>Bacteria</taxon>
        <taxon>Bacillati</taxon>
        <taxon>Bacillota</taxon>
        <taxon>Bacilli</taxon>
        <taxon>Bacillales</taxon>
        <taxon>Gemellaceae</taxon>
        <taxon>Gemelliphila</taxon>
    </lineage>
</organism>
<accession>A0ABX2SWV4</accession>
<comment type="cofactor">
    <cofactor evidence="1">
        <name>pyruvate</name>
        <dbReference type="ChEBI" id="CHEBI:15361"/>
    </cofactor>
</comment>
<keyword evidence="6" id="KW-0443">Lipid metabolism</keyword>
<name>A0ABX2SWV4_9BACL</name>
<protein>
    <recommendedName>
        <fullName evidence="3">phosphatidylserine decarboxylase</fullName>
        <ecNumber evidence="3">4.1.1.65</ecNumber>
    </recommendedName>
</protein>
<dbReference type="EC" id="4.1.1.65" evidence="3"/>
<gene>
    <name evidence="13" type="ORF">HZY85_00400</name>
</gene>
<dbReference type="PANTHER" id="PTHR10067">
    <property type="entry name" value="PHOSPHATIDYLSERINE DECARBOXYLASE"/>
    <property type="match status" value="1"/>
</dbReference>
<keyword evidence="5" id="KW-0210">Decarboxylase</keyword>
<keyword evidence="14" id="KW-1185">Reference proteome</keyword>
<proteinExistence type="predicted"/>
<evidence type="ECO:0000256" key="10">
    <source>
        <dbReference type="ARBA" id="ARBA00023264"/>
    </source>
</evidence>
<evidence type="ECO:0000256" key="5">
    <source>
        <dbReference type="ARBA" id="ARBA00022793"/>
    </source>
</evidence>
<comment type="caution">
    <text evidence="13">The sequence shown here is derived from an EMBL/GenBank/DDBJ whole genome shotgun (WGS) entry which is preliminary data.</text>
</comment>
<evidence type="ECO:0000256" key="9">
    <source>
        <dbReference type="ARBA" id="ARBA00023239"/>
    </source>
</evidence>
<evidence type="ECO:0000256" key="6">
    <source>
        <dbReference type="ARBA" id="ARBA00023098"/>
    </source>
</evidence>
<evidence type="ECO:0000256" key="1">
    <source>
        <dbReference type="ARBA" id="ARBA00001928"/>
    </source>
</evidence>
<sequence length="260" mass="29477">MLKKRLFQICVELTNGKYSSQALQKLTKSNASRLLIKPFISVYGINTYEILKDVSDFKNLNEFFIREVHPSLRPISEGEQDFVSPTDGVISELGIIEDDSTFIVKGQEYSVKTLLGDKNRAKELAGGIYMVIYLSPKNYHRIHFPIDSKVVDSYTLGKYSYPVNKAGLELGDNILSYNYRKVFTLTRDNIKYNLIPVGAQNVNSIITTYSSDEVKKGQELGYFEFGSTVVLLFEKDSIKLEDIAVPKEIKMGQKIAEIKN</sequence>
<evidence type="ECO:0000256" key="7">
    <source>
        <dbReference type="ARBA" id="ARBA00023145"/>
    </source>
</evidence>
<evidence type="ECO:0000256" key="3">
    <source>
        <dbReference type="ARBA" id="ARBA00012243"/>
    </source>
</evidence>
<keyword evidence="10" id="KW-1208">Phospholipid metabolism</keyword>
<dbReference type="Pfam" id="PF02666">
    <property type="entry name" value="PS_Dcarbxylase"/>
    <property type="match status" value="1"/>
</dbReference>
<evidence type="ECO:0000256" key="12">
    <source>
        <dbReference type="ARBA" id="ARBA00024326"/>
    </source>
</evidence>
<dbReference type="InterPro" id="IPR003817">
    <property type="entry name" value="PS_Dcarbxylase"/>
</dbReference>
<evidence type="ECO:0000256" key="4">
    <source>
        <dbReference type="ARBA" id="ARBA00022516"/>
    </source>
</evidence>
<keyword evidence="11" id="KW-0670">Pyruvate</keyword>
<reference evidence="13 14" key="1">
    <citation type="submission" date="2020-07" db="EMBL/GenBank/DDBJ databases">
        <title>MOT database genomes.</title>
        <authorList>
            <person name="Joseph S."/>
            <person name="Aduse-Opoku J."/>
            <person name="Hashim A."/>
            <person name="Wade W."/>
            <person name="Curtis M."/>
        </authorList>
    </citation>
    <scope>NUCLEOTIDE SEQUENCE [LARGE SCALE GENOMIC DNA]</scope>
    <source>
        <strain evidence="13 14">CIP 106318</strain>
    </source>
</reference>
<dbReference type="PANTHER" id="PTHR10067:SF6">
    <property type="entry name" value="PHOSPHATIDYLSERINE DECARBOXYLASE PROENZYME, MITOCHONDRIAL"/>
    <property type="match status" value="1"/>
</dbReference>
<evidence type="ECO:0000256" key="2">
    <source>
        <dbReference type="ARBA" id="ARBA00005189"/>
    </source>
</evidence>
<keyword evidence="9 13" id="KW-0456">Lyase</keyword>
<keyword evidence="4" id="KW-0444">Lipid biosynthesis</keyword>
<dbReference type="GO" id="GO:0004609">
    <property type="term" value="F:phosphatidylserine decarboxylase activity"/>
    <property type="evidence" value="ECO:0007669"/>
    <property type="project" value="UniProtKB-EC"/>
</dbReference>
<dbReference type="NCBIfam" id="NF002853">
    <property type="entry name" value="PRK03140.1"/>
    <property type="match status" value="1"/>
</dbReference>
<keyword evidence="7" id="KW-0865">Zymogen</keyword>
<dbReference type="RefSeq" id="WP_179939719.1">
    <property type="nucleotide sequence ID" value="NZ_JACBYF010000001.1"/>
</dbReference>
<comment type="pathway">
    <text evidence="12">Phospholipid metabolism; phosphatidylethanolamine biosynthesis.</text>
</comment>
<evidence type="ECO:0000256" key="11">
    <source>
        <dbReference type="ARBA" id="ARBA00023317"/>
    </source>
</evidence>
<evidence type="ECO:0000256" key="8">
    <source>
        <dbReference type="ARBA" id="ARBA00023209"/>
    </source>
</evidence>
<dbReference type="NCBIfam" id="TIGR00163">
    <property type="entry name" value="PS_decarb"/>
    <property type="match status" value="1"/>
</dbReference>
<dbReference type="EMBL" id="JACBYF010000001">
    <property type="protein sequence ID" value="NYS46655.1"/>
    <property type="molecule type" value="Genomic_DNA"/>
</dbReference>
<evidence type="ECO:0000313" key="14">
    <source>
        <dbReference type="Proteomes" id="UP000531840"/>
    </source>
</evidence>
<evidence type="ECO:0000313" key="13">
    <source>
        <dbReference type="EMBL" id="NYS46655.1"/>
    </source>
</evidence>